<dbReference type="Proteomes" id="UP000001058">
    <property type="component" value="Unassembled WGS sequence"/>
</dbReference>
<sequence length="710" mass="72645">ARYRHACAARPGLPNYSMTCYGGVDGKSSKVLEDAWTLTMQSGVVYGDTQQFNGSWSQAIANYSAPRPGPRVDHWMIPLRGKLGVMRSVTSASTSVSAEPKEPSFSVHHGFHPAPASSHYCRAECESRRPQLYSAGACSLRGTYPSGVHDIVARRAQLAGDAGGIHGRAMQPVASDRPMERSCPPAHGCGTTELELSEVSNRMFENSSSSKLEQHIGWPIGIATSAAAATAAAITNAMFTRRDNLQAKAAATVAPMAAEAEEAGRGWGHPGELLHRCTKQSGTYDISDPGAEDDDISSLLQPGGSPCLPLEAGWALSSVAQREARGGAVCDSQASGAGRWLHRPVSASSSRCSSSSCSSDDLCEGMDISGPDGPASGATGGGGGHGEQLGQDRPRRAPPPPLPRRRARLLGYTDSAPAHCSNAAAAAPATREVTMAFLLGQQTMAVRRHVPGTSTLSAPPGVTAAAAAASSSSQKPFTPTETAPPVTAVALGCRVVESSAAEGEAPSGDEMRLLPGRNAVQLVVEKSCGMAAVARGLPPPPLPPRSSTTSRSIKPPSAGLLSRRALMVAAAAMAAAAAGAPPQPIPRLLPSGSRIAAAGSSFFHSCAAGSTFSNISMKEGSDGGGLLSSVLADGLTSLIEGLAAAAGGDGGMLRGCRASGDCGTELSRDRDPRGLSGGERGRDDGCGSGSGKSVRTRRFGRGLLACFTGH</sequence>
<feature type="region of interest" description="Disordered" evidence="1">
    <location>
        <begin position="363"/>
        <end position="406"/>
    </location>
</feature>
<feature type="compositionally biased region" description="Basic and acidic residues" evidence="1">
    <location>
        <begin position="666"/>
        <end position="685"/>
    </location>
</feature>
<dbReference type="InParanoid" id="D8U3K1"/>
<evidence type="ECO:0000313" key="3">
    <source>
        <dbReference type="Proteomes" id="UP000001058"/>
    </source>
</evidence>
<evidence type="ECO:0000256" key="1">
    <source>
        <dbReference type="SAM" id="MobiDB-lite"/>
    </source>
</evidence>
<dbReference type="RefSeq" id="XP_002953237.1">
    <property type="nucleotide sequence ID" value="XM_002953191.1"/>
</dbReference>
<feature type="region of interest" description="Disordered" evidence="1">
    <location>
        <begin position="535"/>
        <end position="556"/>
    </location>
</feature>
<feature type="compositionally biased region" description="Low complexity" evidence="1">
    <location>
        <begin position="545"/>
        <end position="556"/>
    </location>
</feature>
<accession>D8U3K1</accession>
<dbReference type="GeneID" id="9622245"/>
<feature type="region of interest" description="Disordered" evidence="1">
    <location>
        <begin position="281"/>
        <end position="302"/>
    </location>
</feature>
<gene>
    <name evidence="2" type="ORF">VOLCADRAFT_93970</name>
</gene>
<dbReference type="KEGG" id="vcn:VOLCADRAFT_93970"/>
<feature type="non-terminal residue" evidence="2">
    <location>
        <position position="1"/>
    </location>
</feature>
<name>D8U3K1_VOLCA</name>
<organism evidence="3">
    <name type="scientific">Volvox carteri f. nagariensis</name>
    <dbReference type="NCBI Taxonomy" id="3068"/>
    <lineage>
        <taxon>Eukaryota</taxon>
        <taxon>Viridiplantae</taxon>
        <taxon>Chlorophyta</taxon>
        <taxon>core chlorophytes</taxon>
        <taxon>Chlorophyceae</taxon>
        <taxon>CS clade</taxon>
        <taxon>Chlamydomonadales</taxon>
        <taxon>Volvocaceae</taxon>
        <taxon>Volvox</taxon>
    </lineage>
</organism>
<protein>
    <submittedName>
        <fullName evidence="2">Uncharacterized protein</fullName>
    </submittedName>
</protein>
<proteinExistence type="predicted"/>
<feature type="compositionally biased region" description="Gly residues" evidence="1">
    <location>
        <begin position="378"/>
        <end position="387"/>
    </location>
</feature>
<evidence type="ECO:0000313" key="2">
    <source>
        <dbReference type="EMBL" id="EFJ45836.1"/>
    </source>
</evidence>
<keyword evidence="3" id="KW-1185">Reference proteome</keyword>
<dbReference type="AlphaFoldDB" id="D8U3K1"/>
<feature type="region of interest" description="Disordered" evidence="1">
    <location>
        <begin position="660"/>
        <end position="693"/>
    </location>
</feature>
<dbReference type="EMBL" id="GL378355">
    <property type="protein sequence ID" value="EFJ45836.1"/>
    <property type="molecule type" value="Genomic_DNA"/>
</dbReference>
<reference evidence="2 3" key="1">
    <citation type="journal article" date="2010" name="Science">
        <title>Genomic analysis of organismal complexity in the multicellular green alga Volvox carteri.</title>
        <authorList>
            <person name="Prochnik S.E."/>
            <person name="Umen J."/>
            <person name="Nedelcu A.M."/>
            <person name="Hallmann A."/>
            <person name="Miller S.M."/>
            <person name="Nishii I."/>
            <person name="Ferris P."/>
            <person name="Kuo A."/>
            <person name="Mitros T."/>
            <person name="Fritz-Laylin L.K."/>
            <person name="Hellsten U."/>
            <person name="Chapman J."/>
            <person name="Simakov O."/>
            <person name="Rensing S.A."/>
            <person name="Terry A."/>
            <person name="Pangilinan J."/>
            <person name="Kapitonov V."/>
            <person name="Jurka J."/>
            <person name="Salamov A."/>
            <person name="Shapiro H."/>
            <person name="Schmutz J."/>
            <person name="Grimwood J."/>
            <person name="Lindquist E."/>
            <person name="Lucas S."/>
            <person name="Grigoriev I.V."/>
            <person name="Schmitt R."/>
            <person name="Kirk D."/>
            <person name="Rokhsar D.S."/>
        </authorList>
    </citation>
    <scope>NUCLEOTIDE SEQUENCE [LARGE SCALE GENOMIC DNA]</scope>
    <source>
        <strain evidence="3">f. Nagariensis / Eve</strain>
    </source>
</reference>